<dbReference type="GO" id="GO:0015920">
    <property type="term" value="P:lipopolysaccharide transport"/>
    <property type="evidence" value="ECO:0007669"/>
    <property type="project" value="TreeGrafter"/>
</dbReference>
<comment type="caution">
    <text evidence="7">The sequence shown here is derived from an EMBL/GenBank/DDBJ whole genome shotgun (WGS) entry which is preliminary data.</text>
</comment>
<dbReference type="RefSeq" id="WP_138239783.1">
    <property type="nucleotide sequence ID" value="NZ_VBRY01000010.1"/>
</dbReference>
<feature type="transmembrane region" description="Helical" evidence="6">
    <location>
        <begin position="299"/>
        <end position="319"/>
    </location>
</feature>
<proteinExistence type="predicted"/>
<keyword evidence="8" id="KW-1185">Reference proteome</keyword>
<comment type="subcellular location">
    <subcellularLocation>
        <location evidence="1">Cell membrane</location>
        <topology evidence="1">Multi-pass membrane protein</topology>
    </subcellularLocation>
</comment>
<feature type="transmembrane region" description="Helical" evidence="6">
    <location>
        <begin position="44"/>
        <end position="70"/>
    </location>
</feature>
<evidence type="ECO:0000256" key="3">
    <source>
        <dbReference type="ARBA" id="ARBA00022692"/>
    </source>
</evidence>
<dbReference type="InterPro" id="IPR005495">
    <property type="entry name" value="LptG/LptF_permease"/>
</dbReference>
<evidence type="ECO:0000313" key="7">
    <source>
        <dbReference type="EMBL" id="TLS66252.1"/>
    </source>
</evidence>
<keyword evidence="2" id="KW-1003">Cell membrane</keyword>
<dbReference type="Pfam" id="PF03739">
    <property type="entry name" value="LptF_LptG"/>
    <property type="match status" value="1"/>
</dbReference>
<feature type="transmembrane region" description="Helical" evidence="6">
    <location>
        <begin position="331"/>
        <end position="348"/>
    </location>
</feature>
<accession>A0A5R9GQK9</accession>
<dbReference type="AlphaFoldDB" id="A0A5R9GQK9"/>
<evidence type="ECO:0000256" key="6">
    <source>
        <dbReference type="SAM" id="Phobius"/>
    </source>
</evidence>
<dbReference type="Proteomes" id="UP000306585">
    <property type="component" value="Unassembled WGS sequence"/>
</dbReference>
<reference evidence="7 8" key="1">
    <citation type="journal article" date="2019" name="Appl. Environ. Microbiol.">
        <title>Environmental Evidence and Genomic Insight of Iron-oxidizing Bacteria Preference Towards More Corrosion Resistant Stainless Steel at Higher Salinities.</title>
        <authorList>
            <person name="Garrison C.E."/>
            <person name="Price K.A."/>
            <person name="Field E.K."/>
        </authorList>
    </citation>
    <scope>NUCLEOTIDE SEQUENCE [LARGE SCALE GENOMIC DNA]</scope>
    <source>
        <strain evidence="7 8">P3</strain>
    </source>
</reference>
<evidence type="ECO:0000256" key="2">
    <source>
        <dbReference type="ARBA" id="ARBA00022475"/>
    </source>
</evidence>
<keyword evidence="3 6" id="KW-0812">Transmembrane</keyword>
<keyword evidence="4 6" id="KW-1133">Transmembrane helix</keyword>
<dbReference type="PANTHER" id="PTHR33529">
    <property type="entry name" value="SLR0882 PROTEIN-RELATED"/>
    <property type="match status" value="1"/>
</dbReference>
<name>A0A5R9GQK9_9PROT</name>
<dbReference type="EMBL" id="VBRY01000010">
    <property type="protein sequence ID" value="TLS66252.1"/>
    <property type="molecule type" value="Genomic_DNA"/>
</dbReference>
<organism evidence="7 8">
    <name type="scientific">Mariprofundus erugo</name>
    <dbReference type="NCBI Taxonomy" id="2528639"/>
    <lineage>
        <taxon>Bacteria</taxon>
        <taxon>Pseudomonadati</taxon>
        <taxon>Pseudomonadota</taxon>
        <taxon>Candidatius Mariprofundia</taxon>
        <taxon>Mariprofundales</taxon>
        <taxon>Mariprofundaceae</taxon>
        <taxon>Mariprofundus</taxon>
    </lineage>
</organism>
<evidence type="ECO:0000256" key="4">
    <source>
        <dbReference type="ARBA" id="ARBA00022989"/>
    </source>
</evidence>
<feature type="transmembrane region" description="Helical" evidence="6">
    <location>
        <begin position="273"/>
        <end position="292"/>
    </location>
</feature>
<feature type="transmembrane region" description="Helical" evidence="6">
    <location>
        <begin position="99"/>
        <end position="120"/>
    </location>
</feature>
<feature type="transmembrane region" description="Helical" evidence="6">
    <location>
        <begin position="12"/>
        <end position="32"/>
    </location>
</feature>
<evidence type="ECO:0000256" key="5">
    <source>
        <dbReference type="ARBA" id="ARBA00023136"/>
    </source>
</evidence>
<dbReference type="GO" id="GO:0043190">
    <property type="term" value="C:ATP-binding cassette (ABC) transporter complex"/>
    <property type="evidence" value="ECO:0007669"/>
    <property type="project" value="TreeGrafter"/>
</dbReference>
<dbReference type="PANTHER" id="PTHR33529:SF7">
    <property type="entry name" value="LIPOPOLYSACCHARIDE EXPORT SYSTEM PERMEASE PROTEIN LPTF"/>
    <property type="match status" value="1"/>
</dbReference>
<sequence>MTIDRYLLRLWIGPFMGGIFFVLAVMLVARALKLLGAYSDNPETWSLIASLLLLTMPFFLLQIVPAAFFLSLQNTISGLQQHSEMDALRASGLSYRRMFRAFFVVAALLWGGLTYISMVMMPEGQLGFNNIIARIYAMQGSISFAPQRFTQGLGGVSVYVDGEDEQGVYHGVILEDHRNGSSVIYSARSARFEMGASYLLLKLSDGVRLEGEGADQRMLAFQRYQVSIPVPDATRRVLHSFDHVTMMTVSELWHKLQSGDNHAAAVAEWNRRLLLPSTVLVLLFFALPLSLTRKRSGKAGAMIAGIVLLLLIYNMQLVLHQQVSQGTFPGWTMWLGQCVVLLIGLYLSRRAEEDRLPALFMRLVNPAG</sequence>
<protein>
    <submittedName>
        <fullName evidence="7">YjgP/YjgQ family permease</fullName>
    </submittedName>
</protein>
<gene>
    <name evidence="7" type="ORF">FEF65_10545</name>
</gene>
<keyword evidence="5 6" id="KW-0472">Membrane</keyword>
<evidence type="ECO:0000313" key="8">
    <source>
        <dbReference type="Proteomes" id="UP000306585"/>
    </source>
</evidence>
<evidence type="ECO:0000256" key="1">
    <source>
        <dbReference type="ARBA" id="ARBA00004651"/>
    </source>
</evidence>